<protein>
    <recommendedName>
        <fullName evidence="1">NAD-dependent epimerase/dehydratase domain-containing protein</fullName>
    </recommendedName>
</protein>
<dbReference type="Proteomes" id="UP001610335">
    <property type="component" value="Unassembled WGS sequence"/>
</dbReference>
<dbReference type="PANTHER" id="PTHR48079:SF3">
    <property type="entry name" value="NAD-DEPENDENT EPIMERASE_DEHYDRATASE DOMAIN-CONTAINING PROTEIN"/>
    <property type="match status" value="1"/>
</dbReference>
<evidence type="ECO:0000313" key="2">
    <source>
        <dbReference type="EMBL" id="KAL2816423.1"/>
    </source>
</evidence>
<organism evidence="2 3">
    <name type="scientific">Aspergillus cavernicola</name>
    <dbReference type="NCBI Taxonomy" id="176166"/>
    <lineage>
        <taxon>Eukaryota</taxon>
        <taxon>Fungi</taxon>
        <taxon>Dikarya</taxon>
        <taxon>Ascomycota</taxon>
        <taxon>Pezizomycotina</taxon>
        <taxon>Eurotiomycetes</taxon>
        <taxon>Eurotiomycetidae</taxon>
        <taxon>Eurotiales</taxon>
        <taxon>Aspergillaceae</taxon>
        <taxon>Aspergillus</taxon>
        <taxon>Aspergillus subgen. Nidulantes</taxon>
    </lineage>
</organism>
<evidence type="ECO:0000259" key="1">
    <source>
        <dbReference type="Pfam" id="PF01370"/>
    </source>
</evidence>
<feature type="non-terminal residue" evidence="2">
    <location>
        <position position="1"/>
    </location>
</feature>
<reference evidence="2 3" key="1">
    <citation type="submission" date="2024-07" db="EMBL/GenBank/DDBJ databases">
        <title>Section-level genome sequencing and comparative genomics of Aspergillus sections Usti and Cavernicolus.</title>
        <authorList>
            <consortium name="Lawrence Berkeley National Laboratory"/>
            <person name="Nybo J.L."/>
            <person name="Vesth T.C."/>
            <person name="Theobald S."/>
            <person name="Frisvad J.C."/>
            <person name="Larsen T.O."/>
            <person name="Kjaerboelling I."/>
            <person name="Rothschild-Mancinelli K."/>
            <person name="Lyhne E.K."/>
            <person name="Kogle M.E."/>
            <person name="Barry K."/>
            <person name="Clum A."/>
            <person name="Na H."/>
            <person name="Ledsgaard L."/>
            <person name="Lin J."/>
            <person name="Lipzen A."/>
            <person name="Kuo A."/>
            <person name="Riley R."/>
            <person name="Mondo S."/>
            <person name="LaButti K."/>
            <person name="Haridas S."/>
            <person name="Pangalinan J."/>
            <person name="Salamov A.A."/>
            <person name="Simmons B.A."/>
            <person name="Magnuson J.K."/>
            <person name="Chen J."/>
            <person name="Drula E."/>
            <person name="Henrissat B."/>
            <person name="Wiebenga A."/>
            <person name="Lubbers R.J."/>
            <person name="Gomes A.C."/>
            <person name="Makela M.R."/>
            <person name="Stajich J."/>
            <person name="Grigoriev I.V."/>
            <person name="Mortensen U.H."/>
            <person name="De vries R.P."/>
            <person name="Baker S.E."/>
            <person name="Andersen M.R."/>
        </authorList>
    </citation>
    <scope>NUCLEOTIDE SEQUENCE [LARGE SCALE GENOMIC DNA]</scope>
    <source>
        <strain evidence="2 3">CBS 600.67</strain>
    </source>
</reference>
<gene>
    <name evidence="2" type="ORF">BDW59DRAFT_10072</name>
</gene>
<name>A0ABR4HLR3_9EURO</name>
<dbReference type="Pfam" id="PF01370">
    <property type="entry name" value="Epimerase"/>
    <property type="match status" value="1"/>
</dbReference>
<proteinExistence type="predicted"/>
<accession>A0ABR4HLR3</accession>
<dbReference type="SUPFAM" id="SSF51735">
    <property type="entry name" value="NAD(P)-binding Rossmann-fold domains"/>
    <property type="match status" value="1"/>
</dbReference>
<feature type="domain" description="NAD-dependent epimerase/dehydratase" evidence="1">
    <location>
        <begin position="6"/>
        <end position="242"/>
    </location>
</feature>
<sequence>MPLQTVLVTGANGYIGNAVARAFSRAGWITYGLARSEAAAQSLHREEITPVLGQIDDVDSHQSILQQLPRTLDAIVSTTENLDDYVRHHQNTIQLLRTVSLASTANGTRPLVIISSGCKDYGIGPHYDGEPGLQPHTEESPLNPPAILANRARLSLDDLKPNKDAFAAVLVRPTNVFGRSASYYRGFFEVAARCVKENQPLLLPVPSNSICHALHVDDCADAYVAIANHPRRGEVEGQVFNISSVRYETVDQLAHALLAEYGISEFKYVGDPNNLLPPSENPWSPALIDFPQWTSSEKLRRLTGWRDVRPLFTEALHVYRLSYEAAVLSGHENIEKMMEREKIFKARLGAGDVV</sequence>
<comment type="caution">
    <text evidence="2">The sequence shown here is derived from an EMBL/GenBank/DDBJ whole genome shotgun (WGS) entry which is preliminary data.</text>
</comment>
<dbReference type="PANTHER" id="PTHR48079">
    <property type="entry name" value="PROTEIN YEEZ"/>
    <property type="match status" value="1"/>
</dbReference>
<dbReference type="InterPro" id="IPR036291">
    <property type="entry name" value="NAD(P)-bd_dom_sf"/>
</dbReference>
<keyword evidence="3" id="KW-1185">Reference proteome</keyword>
<dbReference type="InterPro" id="IPR001509">
    <property type="entry name" value="Epimerase_deHydtase"/>
</dbReference>
<dbReference type="Gene3D" id="3.40.50.720">
    <property type="entry name" value="NAD(P)-binding Rossmann-like Domain"/>
    <property type="match status" value="1"/>
</dbReference>
<dbReference type="InterPro" id="IPR051783">
    <property type="entry name" value="NAD(P)-dependent_oxidoreduct"/>
</dbReference>
<dbReference type="EMBL" id="JBFXLS010000101">
    <property type="protein sequence ID" value="KAL2816423.1"/>
    <property type="molecule type" value="Genomic_DNA"/>
</dbReference>
<evidence type="ECO:0000313" key="3">
    <source>
        <dbReference type="Proteomes" id="UP001610335"/>
    </source>
</evidence>